<comment type="caution">
    <text evidence="2">The sequence shown here is derived from an EMBL/GenBank/DDBJ whole genome shotgun (WGS) entry which is preliminary data.</text>
</comment>
<name>A0A2G3PJ49_WILMA</name>
<dbReference type="Proteomes" id="UP000225108">
    <property type="component" value="Unassembled WGS sequence"/>
</dbReference>
<protein>
    <submittedName>
        <fullName evidence="2">Uncharacterized protein</fullName>
    </submittedName>
</protein>
<accession>A0A2G3PJ49</accession>
<dbReference type="AlphaFoldDB" id="A0A2G3PJ49"/>
<reference evidence="2 3" key="1">
    <citation type="submission" date="2017-10" db="EMBL/GenBank/DDBJ databases">
        <title>The draft genome sequence of Williamsia sp. BULT 1.1 isolated from the semi-arid grassland soils from South Africa.</title>
        <authorList>
            <person name="Kabwe M.H."/>
            <person name="Govender N."/>
            <person name="Mutseka Lunga P."/>
            <person name="Vikram S."/>
            <person name="Makhalanyane T.P."/>
        </authorList>
    </citation>
    <scope>NUCLEOTIDE SEQUENCE [LARGE SCALE GENOMIC DNA]</scope>
    <source>
        <strain evidence="2 3">BULT 1.1</strain>
    </source>
</reference>
<evidence type="ECO:0000256" key="1">
    <source>
        <dbReference type="SAM" id="MobiDB-lite"/>
    </source>
</evidence>
<dbReference type="EMBL" id="PEBD01000010">
    <property type="protein sequence ID" value="PHV65837.1"/>
    <property type="molecule type" value="Genomic_DNA"/>
</dbReference>
<organism evidence="2 3">
    <name type="scientific">Williamsia marianensis</name>
    <dbReference type="NCBI Taxonomy" id="85044"/>
    <lineage>
        <taxon>Bacteria</taxon>
        <taxon>Bacillati</taxon>
        <taxon>Actinomycetota</taxon>
        <taxon>Actinomycetes</taxon>
        <taxon>Mycobacteriales</taxon>
        <taxon>Nocardiaceae</taxon>
        <taxon>Williamsia</taxon>
    </lineage>
</organism>
<evidence type="ECO:0000313" key="3">
    <source>
        <dbReference type="Proteomes" id="UP000225108"/>
    </source>
</evidence>
<feature type="region of interest" description="Disordered" evidence="1">
    <location>
        <begin position="1"/>
        <end position="35"/>
    </location>
</feature>
<gene>
    <name evidence="2" type="ORF">CSW57_19240</name>
</gene>
<sequence length="79" mass="8950">MPSTPPSPPEGGVRTADNTSDGPPWRDRSTRRGGPFVFDATCDERHAETRQMQIFSKLPTWDFHECDSQRVVSLPNVRH</sequence>
<proteinExistence type="predicted"/>
<evidence type="ECO:0000313" key="2">
    <source>
        <dbReference type="EMBL" id="PHV65837.1"/>
    </source>
</evidence>